<comment type="caution">
    <text evidence="1">The sequence shown here is derived from an EMBL/GenBank/DDBJ whole genome shotgun (WGS) entry which is preliminary data.</text>
</comment>
<dbReference type="Proteomes" id="UP000024635">
    <property type="component" value="Unassembled WGS sequence"/>
</dbReference>
<accession>A0A016VMW9</accession>
<dbReference type="EMBL" id="JARK01001344">
    <property type="protein sequence ID" value="EYC28083.1"/>
    <property type="molecule type" value="Genomic_DNA"/>
</dbReference>
<sequence>MFSFTTDCSSVVPCLVYIFSFFACRRVDESGGFICCSDNFDNLNRLVPRELVCPTTCADNYFTEMELEHCNMPGL</sequence>
<reference evidence="2" key="1">
    <citation type="journal article" date="2015" name="Nat. Genet.">
        <title>The genome and transcriptome of the zoonotic hookworm Ancylostoma ceylanicum identify infection-specific gene families.</title>
        <authorList>
            <person name="Schwarz E.M."/>
            <person name="Hu Y."/>
            <person name="Antoshechkin I."/>
            <person name="Miller M.M."/>
            <person name="Sternberg P.W."/>
            <person name="Aroian R.V."/>
        </authorList>
    </citation>
    <scope>NUCLEOTIDE SEQUENCE</scope>
    <source>
        <strain evidence="2">HY135</strain>
    </source>
</reference>
<organism evidence="1 2">
    <name type="scientific">Ancylostoma ceylanicum</name>
    <dbReference type="NCBI Taxonomy" id="53326"/>
    <lineage>
        <taxon>Eukaryota</taxon>
        <taxon>Metazoa</taxon>
        <taxon>Ecdysozoa</taxon>
        <taxon>Nematoda</taxon>
        <taxon>Chromadorea</taxon>
        <taxon>Rhabditida</taxon>
        <taxon>Rhabditina</taxon>
        <taxon>Rhabditomorpha</taxon>
        <taxon>Strongyloidea</taxon>
        <taxon>Ancylostomatidae</taxon>
        <taxon>Ancylostomatinae</taxon>
        <taxon>Ancylostoma</taxon>
    </lineage>
</organism>
<name>A0A016VMW9_9BILA</name>
<gene>
    <name evidence="1" type="primary">Acey_s0008.g324</name>
    <name evidence="1" type="ORF">Y032_0008g324</name>
</gene>
<evidence type="ECO:0000313" key="2">
    <source>
        <dbReference type="Proteomes" id="UP000024635"/>
    </source>
</evidence>
<dbReference type="AlphaFoldDB" id="A0A016VMW9"/>
<evidence type="ECO:0000313" key="1">
    <source>
        <dbReference type="EMBL" id="EYC28083.1"/>
    </source>
</evidence>
<protein>
    <submittedName>
        <fullName evidence="1">Uncharacterized protein</fullName>
    </submittedName>
</protein>
<keyword evidence="2" id="KW-1185">Reference proteome</keyword>
<proteinExistence type="predicted"/>